<evidence type="ECO:0000313" key="3">
    <source>
        <dbReference type="EMBL" id="GAK50921.1"/>
    </source>
</evidence>
<dbReference type="Pfam" id="PF01370">
    <property type="entry name" value="Epimerase"/>
    <property type="match status" value="1"/>
</dbReference>
<proteinExistence type="inferred from homology"/>
<dbReference type="Proteomes" id="UP000030700">
    <property type="component" value="Unassembled WGS sequence"/>
</dbReference>
<name>A0A0S6VYD3_9BACT</name>
<evidence type="ECO:0000313" key="4">
    <source>
        <dbReference type="Proteomes" id="UP000030700"/>
    </source>
</evidence>
<dbReference type="CDD" id="cd05256">
    <property type="entry name" value="UDP_AE_SDR_e"/>
    <property type="match status" value="1"/>
</dbReference>
<gene>
    <name evidence="3" type="ORF">U14_02163</name>
</gene>
<accession>A0A0S6VYD3</accession>
<feature type="domain" description="NAD-dependent epimerase/dehydratase" evidence="2">
    <location>
        <begin position="5"/>
        <end position="240"/>
    </location>
</feature>
<dbReference type="HOGENOM" id="CLU_007383_1_7_0"/>
<dbReference type="InterPro" id="IPR001509">
    <property type="entry name" value="Epimerase_deHydtase"/>
</dbReference>
<organism evidence="3">
    <name type="scientific">Candidatus Moduliflexus flocculans</name>
    <dbReference type="NCBI Taxonomy" id="1499966"/>
    <lineage>
        <taxon>Bacteria</taxon>
        <taxon>Candidatus Moduliflexota</taxon>
        <taxon>Candidatus Moduliflexia</taxon>
        <taxon>Candidatus Moduliflexales</taxon>
        <taxon>Candidatus Moduliflexaceae</taxon>
    </lineage>
</organism>
<evidence type="ECO:0000256" key="1">
    <source>
        <dbReference type="ARBA" id="ARBA00007637"/>
    </source>
</evidence>
<dbReference type="Gene3D" id="3.90.25.10">
    <property type="entry name" value="UDP-galactose 4-epimerase, domain 1"/>
    <property type="match status" value="1"/>
</dbReference>
<sequence>MATYLITGGAGFIGSNIVRKLLAQQHQVRVFDNFLTGKRENLTEILADITLIEEDLRHFDAVKQAAAGADYLLHIGALPSVPRSVADPILSNDININGTLHVLEAARQQGVKRVVFSSSSSVYGDTPTLPKQEDMPLNPLSPYATHKATGELYCRVYHNIYSLETVCLRYFNVFGPRQDPNSQYAAVIPRFITALHSGEQPTIYGDGEQSRDFTFVDNVVAANIAASIAPNAAGEVINIACGARITVNELARKIGDMLGKEAAPHYLPGRAGDVKHSLADISKAQRLLNLSNLVDLDTGLQRTIEWFIR</sequence>
<dbReference type="InterPro" id="IPR036291">
    <property type="entry name" value="NAD(P)-bd_dom_sf"/>
</dbReference>
<dbReference type="STRING" id="1499966.U14_02163"/>
<evidence type="ECO:0000259" key="2">
    <source>
        <dbReference type="Pfam" id="PF01370"/>
    </source>
</evidence>
<dbReference type="EMBL" id="DF820456">
    <property type="protein sequence ID" value="GAK50921.1"/>
    <property type="molecule type" value="Genomic_DNA"/>
</dbReference>
<dbReference type="Gene3D" id="3.40.50.720">
    <property type="entry name" value="NAD(P)-binding Rossmann-like Domain"/>
    <property type="match status" value="1"/>
</dbReference>
<reference evidence="3" key="1">
    <citation type="journal article" date="2015" name="PeerJ">
        <title>First genomic representation of candidate bacterial phylum KSB3 points to enhanced environmental sensing as a trigger of wastewater bulking.</title>
        <authorList>
            <person name="Sekiguchi Y."/>
            <person name="Ohashi A."/>
            <person name="Parks D.H."/>
            <person name="Yamauchi T."/>
            <person name="Tyson G.W."/>
            <person name="Hugenholtz P."/>
        </authorList>
    </citation>
    <scope>NUCLEOTIDE SEQUENCE [LARGE SCALE GENOMIC DNA]</scope>
</reference>
<dbReference type="SUPFAM" id="SSF51735">
    <property type="entry name" value="NAD(P)-binding Rossmann-fold domains"/>
    <property type="match status" value="1"/>
</dbReference>
<dbReference type="AlphaFoldDB" id="A0A0S6VYD3"/>
<protein>
    <submittedName>
        <fullName evidence="3">NAD-dependent epimerase/dehydratase</fullName>
    </submittedName>
</protein>
<keyword evidence="4" id="KW-1185">Reference proteome</keyword>
<comment type="similarity">
    <text evidence="1">Belongs to the NAD(P)-dependent epimerase/dehydratase family.</text>
</comment>
<dbReference type="PANTHER" id="PTHR43000">
    <property type="entry name" value="DTDP-D-GLUCOSE 4,6-DEHYDRATASE-RELATED"/>
    <property type="match status" value="1"/>
</dbReference>